<keyword evidence="11" id="KW-1185">Reference proteome</keyword>
<dbReference type="InterPro" id="IPR000277">
    <property type="entry name" value="Cys/Met-Metab_PyrdxlP-dep_enz"/>
</dbReference>
<evidence type="ECO:0000256" key="7">
    <source>
        <dbReference type="ARBA" id="ARBA00029853"/>
    </source>
</evidence>
<sequence>MRIGTRAIHAGNQPDPSTGAVVAPITLSTTFERGHDFTYSRADNPNRKRLEATIASLEEANHCVAYASGMAAISSVIGLLRPGERVLSIAALYGGTFVFLNQIASTMGITVDYADELSDVQALLTPETKLVWLESPTNPTMHVTEIAALARQCRAADVLLAVDNTFSSPIITRPLTLGADFVVHSATKYLNGHADVTMGVVSTLSSDLASTLRFRQNLVGGVPSPFDCWLCQRGLKTLHLRVKQASASALQIAAMLEGHPKVKRVSYPMLPSSDYYSISKAQNSGGLGGGMLSFRLVEGADVEALCRATSLFKWAVSLGGVESLIEIPASAMTHRSMTKEQRERVGVYEDLIRISVGCEEVEDLLEDLQQALESC</sequence>
<dbReference type="InterPro" id="IPR015424">
    <property type="entry name" value="PyrdxlP-dep_Trfase"/>
</dbReference>
<dbReference type="OrthoDB" id="3512640at2759"/>
<dbReference type="Proteomes" id="UP000013776">
    <property type="component" value="Unassembled WGS sequence"/>
</dbReference>
<dbReference type="FunFam" id="3.40.640.10:FF:000009">
    <property type="entry name" value="Cystathionine gamma-synthase homolog"/>
    <property type="match status" value="1"/>
</dbReference>
<evidence type="ECO:0000256" key="5">
    <source>
        <dbReference type="ARBA" id="ARBA00022898"/>
    </source>
</evidence>
<dbReference type="eggNOG" id="KOG0053">
    <property type="taxonomic scope" value="Eukaryota"/>
</dbReference>
<comment type="similarity">
    <text evidence="3 9">Belongs to the trans-sulfuration enzymes family.</text>
</comment>
<organism evidence="10 11">
    <name type="scientific">Taphrina deformans (strain PYCC 5710 / ATCC 11124 / CBS 356.35 / IMI 108563 / JCM 9778 / NBRC 8474)</name>
    <name type="common">Peach leaf curl fungus</name>
    <name type="synonym">Lalaria deformans</name>
    <dbReference type="NCBI Taxonomy" id="1097556"/>
    <lineage>
        <taxon>Eukaryota</taxon>
        <taxon>Fungi</taxon>
        <taxon>Dikarya</taxon>
        <taxon>Ascomycota</taxon>
        <taxon>Taphrinomycotina</taxon>
        <taxon>Taphrinomycetes</taxon>
        <taxon>Taphrinales</taxon>
        <taxon>Taphrinaceae</taxon>
        <taxon>Taphrina</taxon>
    </lineage>
</organism>
<gene>
    <name evidence="10" type="ORF">TAPDE_001840</name>
</gene>
<evidence type="ECO:0000256" key="3">
    <source>
        <dbReference type="ARBA" id="ARBA00009077"/>
    </source>
</evidence>
<evidence type="ECO:0000256" key="1">
    <source>
        <dbReference type="ARBA" id="ARBA00001933"/>
    </source>
</evidence>
<dbReference type="SUPFAM" id="SSF53383">
    <property type="entry name" value="PLP-dependent transferases"/>
    <property type="match status" value="1"/>
</dbReference>
<evidence type="ECO:0000256" key="2">
    <source>
        <dbReference type="ARBA" id="ARBA00005038"/>
    </source>
</evidence>
<dbReference type="CDD" id="cd00614">
    <property type="entry name" value="CGS_like"/>
    <property type="match status" value="1"/>
</dbReference>
<feature type="modified residue" description="N6-(pyridoxal phosphate)lysine" evidence="8">
    <location>
        <position position="188"/>
    </location>
</feature>
<dbReference type="InterPro" id="IPR015422">
    <property type="entry name" value="PyrdxlP-dep_Trfase_small"/>
</dbReference>
<accession>R4X942</accession>
<evidence type="ECO:0000256" key="9">
    <source>
        <dbReference type="RuleBase" id="RU362118"/>
    </source>
</evidence>
<comment type="caution">
    <text evidence="10">The sequence shown here is derived from an EMBL/GenBank/DDBJ whole genome shotgun (WGS) entry which is preliminary data.</text>
</comment>
<evidence type="ECO:0000313" key="11">
    <source>
        <dbReference type="Proteomes" id="UP000013776"/>
    </source>
</evidence>
<dbReference type="PANTHER" id="PTHR11808:SF15">
    <property type="entry name" value="CYSTATHIONINE GAMMA-LYASE"/>
    <property type="match status" value="1"/>
</dbReference>
<dbReference type="GO" id="GO:0019343">
    <property type="term" value="P:cysteine biosynthetic process via cystathionine"/>
    <property type="evidence" value="ECO:0007669"/>
    <property type="project" value="TreeGrafter"/>
</dbReference>
<dbReference type="STRING" id="1097556.R4X942"/>
<comment type="pathway">
    <text evidence="2">Amino-acid biosynthesis; L-cysteine biosynthesis; L-cysteine from L-homocysteine and L-serine: step 2/2.</text>
</comment>
<evidence type="ECO:0000256" key="6">
    <source>
        <dbReference type="ARBA" id="ARBA00023192"/>
    </source>
</evidence>
<dbReference type="Gene3D" id="3.40.640.10">
    <property type="entry name" value="Type I PLP-dependent aspartate aminotransferase-like (Major domain)"/>
    <property type="match status" value="1"/>
</dbReference>
<keyword evidence="6" id="KW-0198">Cysteine biosynthesis</keyword>
<dbReference type="EC" id="4.4.1.1" evidence="4"/>
<keyword evidence="5 8" id="KW-0663">Pyridoxal phosphate</keyword>
<dbReference type="GO" id="GO:0019346">
    <property type="term" value="P:transsulfuration"/>
    <property type="evidence" value="ECO:0007669"/>
    <property type="project" value="InterPro"/>
</dbReference>
<name>R4X942_TAPDE</name>
<dbReference type="InterPro" id="IPR015421">
    <property type="entry name" value="PyrdxlP-dep_Trfase_major"/>
</dbReference>
<dbReference type="EMBL" id="CAHR02000063">
    <property type="protein sequence ID" value="CCG81945.1"/>
    <property type="molecule type" value="Genomic_DNA"/>
</dbReference>
<dbReference type="AlphaFoldDB" id="R4X942"/>
<evidence type="ECO:0000256" key="8">
    <source>
        <dbReference type="PIRSR" id="PIRSR001434-2"/>
    </source>
</evidence>
<evidence type="ECO:0000256" key="4">
    <source>
        <dbReference type="ARBA" id="ARBA00012085"/>
    </source>
</evidence>
<dbReference type="PIRSF" id="PIRSF001434">
    <property type="entry name" value="CGS"/>
    <property type="match status" value="1"/>
</dbReference>
<dbReference type="Pfam" id="PF01053">
    <property type="entry name" value="Cys_Met_Meta_PP"/>
    <property type="match status" value="1"/>
</dbReference>
<dbReference type="GO" id="GO:0030170">
    <property type="term" value="F:pyridoxal phosphate binding"/>
    <property type="evidence" value="ECO:0007669"/>
    <property type="project" value="InterPro"/>
</dbReference>
<dbReference type="GO" id="GO:0004123">
    <property type="term" value="F:cystathionine gamma-lyase activity"/>
    <property type="evidence" value="ECO:0007669"/>
    <property type="project" value="TreeGrafter"/>
</dbReference>
<proteinExistence type="inferred from homology"/>
<evidence type="ECO:0000313" key="10">
    <source>
        <dbReference type="EMBL" id="CCG81945.1"/>
    </source>
</evidence>
<comment type="cofactor">
    <cofactor evidence="1 9">
        <name>pyridoxal 5'-phosphate</name>
        <dbReference type="ChEBI" id="CHEBI:597326"/>
    </cofactor>
</comment>
<dbReference type="VEuPathDB" id="FungiDB:TAPDE_001840"/>
<dbReference type="GO" id="GO:0005737">
    <property type="term" value="C:cytoplasm"/>
    <property type="evidence" value="ECO:0007669"/>
    <property type="project" value="TreeGrafter"/>
</dbReference>
<reference evidence="10 11" key="1">
    <citation type="journal article" date="2013" name="MBio">
        <title>Genome sequencing of the plant pathogen Taphrina deformans, the causal agent of peach leaf curl.</title>
        <authorList>
            <person name="Cisse O.H."/>
            <person name="Almeida J.M.G.C.F."/>
            <person name="Fonseca A."/>
            <person name="Kumar A.A."/>
            <person name="Salojaervi J."/>
            <person name="Overmyer K."/>
            <person name="Hauser P.M."/>
            <person name="Pagni M."/>
        </authorList>
    </citation>
    <scope>NUCLEOTIDE SEQUENCE [LARGE SCALE GENOMIC DNA]</scope>
    <source>
        <strain evidence="11">PYCC 5710 / ATCC 11124 / CBS 356.35 / IMI 108563 / JCM 9778 / NBRC 8474</strain>
    </source>
</reference>
<protein>
    <recommendedName>
        <fullName evidence="4">cystathionine gamma-lyase</fullName>
        <ecNumber evidence="4">4.4.1.1</ecNumber>
    </recommendedName>
    <alternativeName>
        <fullName evidence="7">Gamma-cystathionase</fullName>
    </alternativeName>
</protein>
<dbReference type="PANTHER" id="PTHR11808">
    <property type="entry name" value="TRANS-SULFURATION ENZYME FAMILY MEMBER"/>
    <property type="match status" value="1"/>
</dbReference>
<keyword evidence="6" id="KW-0028">Amino-acid biosynthesis</keyword>
<dbReference type="Gene3D" id="3.90.1150.10">
    <property type="entry name" value="Aspartate Aminotransferase, domain 1"/>
    <property type="match status" value="1"/>
</dbReference>